<gene>
    <name evidence="3" type="ORF">E2C01_082699</name>
</gene>
<dbReference type="OrthoDB" id="6229420at2759"/>
<dbReference type="EMBL" id="VSRR010075719">
    <property type="protein sequence ID" value="MPC87822.1"/>
    <property type="molecule type" value="Genomic_DNA"/>
</dbReference>
<keyword evidence="2" id="KW-0732">Signal</keyword>
<evidence type="ECO:0000256" key="2">
    <source>
        <dbReference type="SAM" id="SignalP"/>
    </source>
</evidence>
<keyword evidence="4" id="KW-1185">Reference proteome</keyword>
<feature type="compositionally biased region" description="Basic residues" evidence="1">
    <location>
        <begin position="90"/>
        <end position="101"/>
    </location>
</feature>
<feature type="chain" id="PRO_5022912127" evidence="2">
    <location>
        <begin position="21"/>
        <end position="206"/>
    </location>
</feature>
<evidence type="ECO:0000313" key="3">
    <source>
        <dbReference type="EMBL" id="MPC87822.1"/>
    </source>
</evidence>
<feature type="compositionally biased region" description="Basic and acidic residues" evidence="1">
    <location>
        <begin position="69"/>
        <end position="81"/>
    </location>
</feature>
<protein>
    <submittedName>
        <fullName evidence="3">Uncharacterized protein</fullName>
    </submittedName>
</protein>
<evidence type="ECO:0000313" key="4">
    <source>
        <dbReference type="Proteomes" id="UP000324222"/>
    </source>
</evidence>
<feature type="region of interest" description="Disordered" evidence="1">
    <location>
        <begin position="67"/>
        <end position="107"/>
    </location>
</feature>
<evidence type="ECO:0000256" key="1">
    <source>
        <dbReference type="SAM" id="MobiDB-lite"/>
    </source>
</evidence>
<sequence>MASPRRILLAALTLPLLLLAAQTGANSPLEDPELDMLLEPSPVAATAVAASEDTRLLQDVYENSVSRKTVTEEPQPTREQVEEVVTTRTRGGKRRRNRKKKKEEARATEAAAVTTTTVAATLTAEVTTGLEKMEAAEATATAQAGVEEELVVDAPRISYSRAWVNKSYKAKEEFNPRGMEHLYLITNMFLHLVHREREVPRELGEY</sequence>
<reference evidence="3 4" key="1">
    <citation type="submission" date="2019-05" db="EMBL/GenBank/DDBJ databases">
        <title>Another draft genome of Portunus trituberculatus and its Hox gene families provides insights of decapod evolution.</title>
        <authorList>
            <person name="Jeong J.-H."/>
            <person name="Song I."/>
            <person name="Kim S."/>
            <person name="Choi T."/>
            <person name="Kim D."/>
            <person name="Ryu S."/>
            <person name="Kim W."/>
        </authorList>
    </citation>
    <scope>NUCLEOTIDE SEQUENCE [LARGE SCALE GENOMIC DNA]</scope>
    <source>
        <tissue evidence="3">Muscle</tissue>
    </source>
</reference>
<dbReference type="Proteomes" id="UP000324222">
    <property type="component" value="Unassembled WGS sequence"/>
</dbReference>
<accession>A0A5B7IV89</accession>
<comment type="caution">
    <text evidence="3">The sequence shown here is derived from an EMBL/GenBank/DDBJ whole genome shotgun (WGS) entry which is preliminary data.</text>
</comment>
<feature type="signal peptide" evidence="2">
    <location>
        <begin position="1"/>
        <end position="20"/>
    </location>
</feature>
<organism evidence="3 4">
    <name type="scientific">Portunus trituberculatus</name>
    <name type="common">Swimming crab</name>
    <name type="synonym">Neptunus trituberculatus</name>
    <dbReference type="NCBI Taxonomy" id="210409"/>
    <lineage>
        <taxon>Eukaryota</taxon>
        <taxon>Metazoa</taxon>
        <taxon>Ecdysozoa</taxon>
        <taxon>Arthropoda</taxon>
        <taxon>Crustacea</taxon>
        <taxon>Multicrustacea</taxon>
        <taxon>Malacostraca</taxon>
        <taxon>Eumalacostraca</taxon>
        <taxon>Eucarida</taxon>
        <taxon>Decapoda</taxon>
        <taxon>Pleocyemata</taxon>
        <taxon>Brachyura</taxon>
        <taxon>Eubrachyura</taxon>
        <taxon>Portunoidea</taxon>
        <taxon>Portunidae</taxon>
        <taxon>Portuninae</taxon>
        <taxon>Portunus</taxon>
    </lineage>
</organism>
<dbReference type="AlphaFoldDB" id="A0A5B7IV89"/>
<name>A0A5B7IV89_PORTR</name>
<proteinExistence type="predicted"/>